<dbReference type="InterPro" id="IPR000114">
    <property type="entry name" value="Ribosomal_uL16_bact-type"/>
</dbReference>
<dbReference type="GO" id="GO:0019843">
    <property type="term" value="F:rRNA binding"/>
    <property type="evidence" value="ECO:0007669"/>
    <property type="project" value="UniProtKB-UniRule"/>
</dbReference>
<name>A0A2H0YUU3_9BACT</name>
<dbReference type="Proteomes" id="UP000231542">
    <property type="component" value="Unassembled WGS sequence"/>
</dbReference>
<evidence type="ECO:0000256" key="6">
    <source>
        <dbReference type="HAMAP-Rule" id="MF_01342"/>
    </source>
</evidence>
<dbReference type="InterPro" id="IPR047873">
    <property type="entry name" value="Ribosomal_uL16"/>
</dbReference>
<keyword evidence="4 6" id="KW-0687">Ribonucleoprotein</keyword>
<comment type="similarity">
    <text evidence="1 6 7">Belongs to the universal ribosomal protein uL16 family.</text>
</comment>
<dbReference type="InterPro" id="IPR020798">
    <property type="entry name" value="Ribosomal_uL16_CS"/>
</dbReference>
<dbReference type="PANTHER" id="PTHR12220">
    <property type="entry name" value="50S/60S RIBOSOMAL PROTEIN L16"/>
    <property type="match status" value="1"/>
</dbReference>
<dbReference type="PROSITE" id="PS00586">
    <property type="entry name" value="RIBOSOMAL_L16_1"/>
    <property type="match status" value="1"/>
</dbReference>
<evidence type="ECO:0000256" key="1">
    <source>
        <dbReference type="ARBA" id="ARBA00008931"/>
    </source>
</evidence>
<dbReference type="GO" id="GO:1990904">
    <property type="term" value="C:ribonucleoprotein complex"/>
    <property type="evidence" value="ECO:0007669"/>
    <property type="project" value="UniProtKB-KW"/>
</dbReference>
<comment type="function">
    <text evidence="6 8">Binds 23S rRNA and is also seen to make contacts with the A and possibly P site tRNAs.</text>
</comment>
<comment type="subunit">
    <text evidence="6 8">Part of the 50S ribosomal subunit.</text>
</comment>
<accession>A0A2H0YUU3</accession>
<dbReference type="InterPro" id="IPR016180">
    <property type="entry name" value="Ribosomal_uL16_dom"/>
</dbReference>
<proteinExistence type="inferred from homology"/>
<keyword evidence="6 8" id="KW-0694">RNA-binding</keyword>
<dbReference type="HAMAP" id="MF_01342">
    <property type="entry name" value="Ribosomal_uL16"/>
    <property type="match status" value="1"/>
</dbReference>
<keyword evidence="6 8" id="KW-0699">rRNA-binding</keyword>
<comment type="caution">
    <text evidence="9">The sequence shown here is derived from an EMBL/GenBank/DDBJ whole genome shotgun (WGS) entry which is preliminary data.</text>
</comment>
<keyword evidence="3 6" id="KW-0689">Ribosomal protein</keyword>
<dbReference type="NCBIfam" id="TIGR01164">
    <property type="entry name" value="rplP_bact"/>
    <property type="match status" value="1"/>
</dbReference>
<sequence>MLQPRKLKHRKSFRPKVKGRATQKTELAFGSYGLKAITGSWVSDRQIEAARRAMTRFVKRGGKIWIRIFPRYPITAKGGEVRMGGGKGSVERYVEKVKAGTIMFEMDGISEEVAREAFRLASHKLPLRTKILIKQEL</sequence>
<dbReference type="GO" id="GO:0000049">
    <property type="term" value="F:tRNA binding"/>
    <property type="evidence" value="ECO:0007669"/>
    <property type="project" value="UniProtKB-KW"/>
</dbReference>
<dbReference type="GO" id="GO:0003735">
    <property type="term" value="F:structural constituent of ribosome"/>
    <property type="evidence" value="ECO:0007669"/>
    <property type="project" value="InterPro"/>
</dbReference>
<dbReference type="InterPro" id="IPR036920">
    <property type="entry name" value="Ribosomal_uL16_sf"/>
</dbReference>
<evidence type="ECO:0000256" key="2">
    <source>
        <dbReference type="ARBA" id="ARBA00022555"/>
    </source>
</evidence>
<keyword evidence="2 6" id="KW-0820">tRNA-binding</keyword>
<dbReference type="GO" id="GO:0006412">
    <property type="term" value="P:translation"/>
    <property type="evidence" value="ECO:0007669"/>
    <property type="project" value="UniProtKB-UniRule"/>
</dbReference>
<dbReference type="CDD" id="cd01433">
    <property type="entry name" value="Ribosomal_L16_L10e"/>
    <property type="match status" value="1"/>
</dbReference>
<dbReference type="GO" id="GO:0005840">
    <property type="term" value="C:ribosome"/>
    <property type="evidence" value="ECO:0007669"/>
    <property type="project" value="UniProtKB-KW"/>
</dbReference>
<evidence type="ECO:0000313" key="9">
    <source>
        <dbReference type="EMBL" id="PIS42267.1"/>
    </source>
</evidence>
<evidence type="ECO:0000256" key="3">
    <source>
        <dbReference type="ARBA" id="ARBA00022980"/>
    </source>
</evidence>
<dbReference type="EMBL" id="PEXU01000049">
    <property type="protein sequence ID" value="PIS42267.1"/>
    <property type="molecule type" value="Genomic_DNA"/>
</dbReference>
<evidence type="ECO:0000256" key="5">
    <source>
        <dbReference type="ARBA" id="ARBA00035198"/>
    </source>
</evidence>
<evidence type="ECO:0000256" key="7">
    <source>
        <dbReference type="RuleBase" id="RU004413"/>
    </source>
</evidence>
<dbReference type="FunFam" id="3.90.1170.10:FF:000001">
    <property type="entry name" value="50S ribosomal protein L16"/>
    <property type="match status" value="1"/>
</dbReference>
<dbReference type="Pfam" id="PF00252">
    <property type="entry name" value="Ribosomal_L16"/>
    <property type="match status" value="1"/>
</dbReference>
<dbReference type="PANTHER" id="PTHR12220:SF13">
    <property type="entry name" value="LARGE RIBOSOMAL SUBUNIT PROTEIN UL16M"/>
    <property type="match status" value="1"/>
</dbReference>
<dbReference type="SUPFAM" id="SSF54686">
    <property type="entry name" value="Ribosomal protein L16p/L10e"/>
    <property type="match status" value="1"/>
</dbReference>
<protein>
    <recommendedName>
        <fullName evidence="5 6">Large ribosomal subunit protein uL16</fullName>
    </recommendedName>
</protein>
<evidence type="ECO:0000313" key="10">
    <source>
        <dbReference type="Proteomes" id="UP000231542"/>
    </source>
</evidence>
<dbReference type="AlphaFoldDB" id="A0A2H0YUU3"/>
<organism evidence="9 10">
    <name type="scientific">Candidatus Kerfeldbacteria bacterium CG08_land_8_20_14_0_20_40_16</name>
    <dbReference type="NCBI Taxonomy" id="2014244"/>
    <lineage>
        <taxon>Bacteria</taxon>
        <taxon>Candidatus Kerfeldiibacteriota</taxon>
    </lineage>
</organism>
<evidence type="ECO:0000256" key="4">
    <source>
        <dbReference type="ARBA" id="ARBA00023274"/>
    </source>
</evidence>
<dbReference type="Gene3D" id="3.90.1170.10">
    <property type="entry name" value="Ribosomal protein L10e/L16"/>
    <property type="match status" value="1"/>
</dbReference>
<gene>
    <name evidence="6" type="primary">rplP</name>
    <name evidence="9" type="ORF">COT24_04360</name>
</gene>
<dbReference type="PRINTS" id="PR00060">
    <property type="entry name" value="RIBOSOMALL16"/>
</dbReference>
<evidence type="ECO:0000256" key="8">
    <source>
        <dbReference type="RuleBase" id="RU004414"/>
    </source>
</evidence>
<reference evidence="9 10" key="1">
    <citation type="submission" date="2017-09" db="EMBL/GenBank/DDBJ databases">
        <title>Depth-based differentiation of microbial function through sediment-hosted aquifers and enrichment of novel symbionts in the deep terrestrial subsurface.</title>
        <authorList>
            <person name="Probst A.J."/>
            <person name="Ladd B."/>
            <person name="Jarett J.K."/>
            <person name="Geller-Mcgrath D.E."/>
            <person name="Sieber C.M."/>
            <person name="Emerson J.B."/>
            <person name="Anantharaman K."/>
            <person name="Thomas B.C."/>
            <person name="Malmstrom R."/>
            <person name="Stieglmeier M."/>
            <person name="Klingl A."/>
            <person name="Woyke T."/>
            <person name="Ryan C.M."/>
            <person name="Banfield J.F."/>
        </authorList>
    </citation>
    <scope>NUCLEOTIDE SEQUENCE [LARGE SCALE GENOMIC DNA]</scope>
    <source>
        <strain evidence="9">CG08_land_8_20_14_0_20_40_16</strain>
    </source>
</reference>